<feature type="region of interest" description="Disordered" evidence="1">
    <location>
        <begin position="281"/>
        <end position="396"/>
    </location>
</feature>
<protein>
    <recommendedName>
        <fullName evidence="4">BTB domain-containing protein</fullName>
    </recommendedName>
</protein>
<evidence type="ECO:0008006" key="4">
    <source>
        <dbReference type="Google" id="ProtNLM"/>
    </source>
</evidence>
<feature type="compositionally biased region" description="Low complexity" evidence="1">
    <location>
        <begin position="117"/>
        <end position="127"/>
    </location>
</feature>
<dbReference type="STRING" id="154538.A0A1M2VNZ0"/>
<comment type="caution">
    <text evidence="2">The sequence shown here is derived from an EMBL/GenBank/DDBJ whole genome shotgun (WGS) entry which is preliminary data.</text>
</comment>
<dbReference type="EMBL" id="MNAD01000957">
    <property type="protein sequence ID" value="OJT09293.1"/>
    <property type="molecule type" value="Genomic_DNA"/>
</dbReference>
<name>A0A1M2VNZ0_TRAPU</name>
<feature type="compositionally biased region" description="Basic and acidic residues" evidence="1">
    <location>
        <begin position="291"/>
        <end position="316"/>
    </location>
</feature>
<feature type="region of interest" description="Disordered" evidence="1">
    <location>
        <begin position="1"/>
        <end position="192"/>
    </location>
</feature>
<dbReference type="OrthoDB" id="6359816at2759"/>
<feature type="compositionally biased region" description="Polar residues" evidence="1">
    <location>
        <begin position="1"/>
        <end position="13"/>
    </location>
</feature>
<sequence>MEPATQTDGQKYATQPQPGPPPGQPTNPQPTPLAFHFGKPQTTPTANTQASPAAKFPSFPAANPQTVPATNPQPPPVATASPRPAPATSPPSVPPGNSGTTPATNPDPPPPTNSGEAPATKPQSAPAAAPPPEVPPTAKASPSDTQSGEGESKRPTAGRTKPRKDKGPAGAPQANTGEGSTQSARYTPAKLKSASWEQVGQYAFNASILSGRFEDLRILAFSGRIPPDRISAPRVLYANSTLVARAIPNVFQDEGLNEVPDADLAAQEDVLYAAANFDYSDDSDLDDCEPEEPKKERTASARGTRDVKGDRAERVPGDTVASDSSSKAAPSSESAASPACAPSPADTDDFVSVPETATPQPEPEYKPEDDGQKPTAKHPQANAGATTSTRPAAHGQRTIVATDTAYRTWRAIVFWAYTGRIAFAPLRSQGLPYAPMDLDDDPSQLPICSPKSVYRLATKYGNKELEQLAGDDIASKLSTQNALTELFSRFTSRRVPFLTACRLTSSDFRFRRPY</sequence>
<dbReference type="AlphaFoldDB" id="A0A1M2VNZ0"/>
<evidence type="ECO:0000313" key="3">
    <source>
        <dbReference type="Proteomes" id="UP000184267"/>
    </source>
</evidence>
<feature type="compositionally biased region" description="Low complexity" evidence="1">
    <location>
        <begin position="50"/>
        <end position="64"/>
    </location>
</feature>
<feature type="compositionally biased region" description="Pro residues" evidence="1">
    <location>
        <begin position="71"/>
        <end position="94"/>
    </location>
</feature>
<organism evidence="2 3">
    <name type="scientific">Trametes pubescens</name>
    <name type="common">White-rot fungus</name>
    <dbReference type="NCBI Taxonomy" id="154538"/>
    <lineage>
        <taxon>Eukaryota</taxon>
        <taxon>Fungi</taxon>
        <taxon>Dikarya</taxon>
        <taxon>Basidiomycota</taxon>
        <taxon>Agaricomycotina</taxon>
        <taxon>Agaricomycetes</taxon>
        <taxon>Polyporales</taxon>
        <taxon>Polyporaceae</taxon>
        <taxon>Trametes</taxon>
    </lineage>
</organism>
<feature type="compositionally biased region" description="Pro residues" evidence="1">
    <location>
        <begin position="17"/>
        <end position="31"/>
    </location>
</feature>
<dbReference type="Proteomes" id="UP000184267">
    <property type="component" value="Unassembled WGS sequence"/>
</dbReference>
<accession>A0A1M2VNZ0</accession>
<gene>
    <name evidence="2" type="ORF">TRAPUB_14290</name>
</gene>
<reference evidence="2 3" key="1">
    <citation type="submission" date="2016-10" db="EMBL/GenBank/DDBJ databases">
        <title>Genome sequence of the basidiomycete white-rot fungus Trametes pubescens.</title>
        <authorList>
            <person name="Makela M.R."/>
            <person name="Granchi Z."/>
            <person name="Peng M."/>
            <person name="De Vries R.P."/>
            <person name="Grigoriev I."/>
            <person name="Riley R."/>
            <person name="Hilden K."/>
        </authorList>
    </citation>
    <scope>NUCLEOTIDE SEQUENCE [LARGE SCALE GENOMIC DNA]</scope>
    <source>
        <strain evidence="2 3">FBCC735</strain>
    </source>
</reference>
<feature type="compositionally biased region" description="Polar residues" evidence="1">
    <location>
        <begin position="173"/>
        <end position="185"/>
    </location>
</feature>
<dbReference type="OMA" id="WEQVGQY"/>
<evidence type="ECO:0000313" key="2">
    <source>
        <dbReference type="EMBL" id="OJT09293.1"/>
    </source>
</evidence>
<feature type="compositionally biased region" description="Polar residues" evidence="1">
    <location>
        <begin position="40"/>
        <end position="49"/>
    </location>
</feature>
<feature type="compositionally biased region" description="Acidic residues" evidence="1">
    <location>
        <begin position="281"/>
        <end position="290"/>
    </location>
</feature>
<evidence type="ECO:0000256" key="1">
    <source>
        <dbReference type="SAM" id="MobiDB-lite"/>
    </source>
</evidence>
<keyword evidence="3" id="KW-1185">Reference proteome</keyword>
<feature type="compositionally biased region" description="Low complexity" evidence="1">
    <location>
        <begin position="321"/>
        <end position="345"/>
    </location>
</feature>
<feature type="compositionally biased region" description="Basic and acidic residues" evidence="1">
    <location>
        <begin position="363"/>
        <end position="372"/>
    </location>
</feature>
<proteinExistence type="predicted"/>